<dbReference type="CDD" id="cd19941">
    <property type="entry name" value="TIL"/>
    <property type="match status" value="2"/>
</dbReference>
<name>A0A182VXB6_9DIPT</name>
<dbReference type="PROSITE" id="PS51257">
    <property type="entry name" value="PROKAR_LIPOPROTEIN"/>
    <property type="match status" value="1"/>
</dbReference>
<evidence type="ECO:0000313" key="3">
    <source>
        <dbReference type="EnsemblMetazoa" id="AMIN002715-PA"/>
    </source>
</evidence>
<evidence type="ECO:0000256" key="2">
    <source>
        <dbReference type="SAM" id="SignalP"/>
    </source>
</evidence>
<sequence length="221" mass="24226">MKLYVLCCVALLATVIGCADAQDSQSDLEQSNDSVSNSESQPQPRCVPTKQCEADEEFKCCGPCYQLTCFGSVIDCGGQCFAECYCAQGFVREYPDGRCIPELLFSVTCSAISTMKVFVVALLGLVLFAGVAFTDESGESTPEKSSEEVKCEAEKCNGAYEEFKCCGKCYQKTCITRKMECEQKCTKGCFCIDGFIREYEGGKCMPKRLCESFLRKGFSSG</sequence>
<keyword evidence="4" id="KW-1185">Reference proteome</keyword>
<dbReference type="VEuPathDB" id="VectorBase:AMIN002715"/>
<dbReference type="EnsemblMetazoa" id="AMIN002715-RA">
    <property type="protein sequence ID" value="AMIN002715-PA"/>
    <property type="gene ID" value="AMIN002715"/>
</dbReference>
<dbReference type="InterPro" id="IPR036084">
    <property type="entry name" value="Ser_inhib-like_sf"/>
</dbReference>
<evidence type="ECO:0000313" key="4">
    <source>
        <dbReference type="Proteomes" id="UP000075920"/>
    </source>
</evidence>
<dbReference type="PANTHER" id="PTHR23259">
    <property type="entry name" value="RIDDLE"/>
    <property type="match status" value="1"/>
</dbReference>
<reference evidence="4" key="1">
    <citation type="submission" date="2013-03" db="EMBL/GenBank/DDBJ databases">
        <title>The Genome Sequence of Anopheles minimus MINIMUS1.</title>
        <authorList>
            <consortium name="The Broad Institute Genomics Platform"/>
            <person name="Neafsey D.E."/>
            <person name="Walton C."/>
            <person name="Walker B."/>
            <person name="Young S.K."/>
            <person name="Zeng Q."/>
            <person name="Gargeya S."/>
            <person name="Fitzgerald M."/>
            <person name="Haas B."/>
            <person name="Abouelleil A."/>
            <person name="Allen A.W."/>
            <person name="Alvarado L."/>
            <person name="Arachchi H.M."/>
            <person name="Berlin A.M."/>
            <person name="Chapman S.B."/>
            <person name="Gainer-Dewar J."/>
            <person name="Goldberg J."/>
            <person name="Griggs A."/>
            <person name="Gujja S."/>
            <person name="Hansen M."/>
            <person name="Howarth C."/>
            <person name="Imamovic A."/>
            <person name="Ireland A."/>
            <person name="Larimer J."/>
            <person name="McCowan C."/>
            <person name="Murphy C."/>
            <person name="Pearson M."/>
            <person name="Poon T.W."/>
            <person name="Priest M."/>
            <person name="Roberts A."/>
            <person name="Saif S."/>
            <person name="Shea T."/>
            <person name="Sisk P."/>
            <person name="Sykes S."/>
            <person name="Wortman J."/>
            <person name="Nusbaum C."/>
            <person name="Birren B."/>
        </authorList>
    </citation>
    <scope>NUCLEOTIDE SEQUENCE [LARGE SCALE GENOMIC DNA]</scope>
    <source>
        <strain evidence="4">MINIMUS1</strain>
    </source>
</reference>
<dbReference type="PANTHER" id="PTHR23259:SF69">
    <property type="entry name" value="GEO11767P1-RELATED"/>
    <property type="match status" value="1"/>
</dbReference>
<reference evidence="3" key="2">
    <citation type="submission" date="2020-05" db="UniProtKB">
        <authorList>
            <consortium name="EnsemblMetazoa"/>
        </authorList>
    </citation>
    <scope>IDENTIFICATION</scope>
    <source>
        <strain evidence="3">MINIMUS1</strain>
    </source>
</reference>
<dbReference type="AlphaFoldDB" id="A0A182VXB6"/>
<proteinExistence type="predicted"/>
<dbReference type="SUPFAM" id="SSF57567">
    <property type="entry name" value="Serine protease inhibitors"/>
    <property type="match status" value="1"/>
</dbReference>
<organism evidence="3 4">
    <name type="scientific">Anopheles minimus</name>
    <dbReference type="NCBI Taxonomy" id="112268"/>
    <lineage>
        <taxon>Eukaryota</taxon>
        <taxon>Metazoa</taxon>
        <taxon>Ecdysozoa</taxon>
        <taxon>Arthropoda</taxon>
        <taxon>Hexapoda</taxon>
        <taxon>Insecta</taxon>
        <taxon>Pterygota</taxon>
        <taxon>Neoptera</taxon>
        <taxon>Endopterygota</taxon>
        <taxon>Diptera</taxon>
        <taxon>Nematocera</taxon>
        <taxon>Culicoidea</taxon>
        <taxon>Culicidae</taxon>
        <taxon>Anophelinae</taxon>
        <taxon>Anopheles</taxon>
    </lineage>
</organism>
<keyword evidence="2" id="KW-0732">Signal</keyword>
<protein>
    <submittedName>
        <fullName evidence="3">Uncharacterized protein</fullName>
    </submittedName>
</protein>
<dbReference type="Gene3D" id="2.10.25.10">
    <property type="entry name" value="Laminin"/>
    <property type="match status" value="2"/>
</dbReference>
<dbReference type="InterPro" id="IPR051368">
    <property type="entry name" value="SerProtInhib-TIL_Domain"/>
</dbReference>
<feature type="signal peptide" evidence="2">
    <location>
        <begin position="1"/>
        <end position="21"/>
    </location>
</feature>
<accession>A0A182VXB6</accession>
<dbReference type="Proteomes" id="UP000075920">
    <property type="component" value="Unassembled WGS sequence"/>
</dbReference>
<feature type="chain" id="PRO_5008140498" evidence="2">
    <location>
        <begin position="22"/>
        <end position="221"/>
    </location>
</feature>
<evidence type="ECO:0000256" key="1">
    <source>
        <dbReference type="ARBA" id="ARBA00023157"/>
    </source>
</evidence>
<keyword evidence="1" id="KW-1015">Disulfide bond</keyword>